<protein>
    <submittedName>
        <fullName evidence="1">Uncharacterized protein</fullName>
    </submittedName>
</protein>
<proteinExistence type="predicted"/>
<dbReference type="AlphaFoldDB" id="A0AAW0V8M9"/>
<accession>A0AAW0V8M9</accession>
<gene>
    <name evidence="1" type="ORF">O3P69_002425</name>
</gene>
<evidence type="ECO:0000313" key="1">
    <source>
        <dbReference type="EMBL" id="KAK8407867.1"/>
    </source>
</evidence>
<sequence length="143" mass="15270">METCLSEVREKPHILPHTPSLALNLAVVLLKTRTPAGFREPPRHALNSKHALVIEGLEGGVGASKRELKQRVHSPVWAGAANPGVRCGNLQGYIFTGDLGTATPLQWWAVVAVVVLVVLVARAGEELTLSGSGLDTQAYPIPR</sequence>
<organism evidence="1 2">
    <name type="scientific">Scylla paramamosain</name>
    <name type="common">Mud crab</name>
    <dbReference type="NCBI Taxonomy" id="85552"/>
    <lineage>
        <taxon>Eukaryota</taxon>
        <taxon>Metazoa</taxon>
        <taxon>Ecdysozoa</taxon>
        <taxon>Arthropoda</taxon>
        <taxon>Crustacea</taxon>
        <taxon>Multicrustacea</taxon>
        <taxon>Malacostraca</taxon>
        <taxon>Eumalacostraca</taxon>
        <taxon>Eucarida</taxon>
        <taxon>Decapoda</taxon>
        <taxon>Pleocyemata</taxon>
        <taxon>Brachyura</taxon>
        <taxon>Eubrachyura</taxon>
        <taxon>Portunoidea</taxon>
        <taxon>Portunidae</taxon>
        <taxon>Portuninae</taxon>
        <taxon>Scylla</taxon>
    </lineage>
</organism>
<dbReference type="EMBL" id="JARAKH010000001">
    <property type="protein sequence ID" value="KAK8407867.1"/>
    <property type="molecule type" value="Genomic_DNA"/>
</dbReference>
<comment type="caution">
    <text evidence="1">The sequence shown here is derived from an EMBL/GenBank/DDBJ whole genome shotgun (WGS) entry which is preliminary data.</text>
</comment>
<evidence type="ECO:0000313" key="2">
    <source>
        <dbReference type="Proteomes" id="UP001487740"/>
    </source>
</evidence>
<reference evidence="1 2" key="1">
    <citation type="submission" date="2023-03" db="EMBL/GenBank/DDBJ databases">
        <title>High-quality genome of Scylla paramamosain provides insights in environmental adaptation.</title>
        <authorList>
            <person name="Zhang L."/>
        </authorList>
    </citation>
    <scope>NUCLEOTIDE SEQUENCE [LARGE SCALE GENOMIC DNA]</scope>
    <source>
        <strain evidence="1">LZ_2023a</strain>
        <tissue evidence="1">Muscle</tissue>
    </source>
</reference>
<name>A0AAW0V8M9_SCYPA</name>
<dbReference type="Proteomes" id="UP001487740">
    <property type="component" value="Unassembled WGS sequence"/>
</dbReference>
<keyword evidence="2" id="KW-1185">Reference proteome</keyword>